<reference evidence="2 3" key="1">
    <citation type="submission" date="2021-08" db="EMBL/GenBank/DDBJ databases">
        <title>Draft Genome Sequence of Phanerochaete sordida strain YK-624.</title>
        <authorList>
            <person name="Mori T."/>
            <person name="Dohra H."/>
            <person name="Suzuki T."/>
            <person name="Kawagishi H."/>
            <person name="Hirai H."/>
        </authorList>
    </citation>
    <scope>NUCLEOTIDE SEQUENCE [LARGE SCALE GENOMIC DNA]</scope>
    <source>
        <strain evidence="2 3">YK-624</strain>
    </source>
</reference>
<dbReference type="AlphaFoldDB" id="A0A9P3GJX5"/>
<proteinExistence type="predicted"/>
<dbReference type="EMBL" id="BPQB01000044">
    <property type="protein sequence ID" value="GJE94894.1"/>
    <property type="molecule type" value="Genomic_DNA"/>
</dbReference>
<dbReference type="InterPro" id="IPR036457">
    <property type="entry name" value="PPM-type-like_dom_sf"/>
</dbReference>
<dbReference type="InterPro" id="IPR001932">
    <property type="entry name" value="PPM-type_phosphatase-like_dom"/>
</dbReference>
<name>A0A9P3GJX5_9APHY</name>
<protein>
    <submittedName>
        <fullName evidence="2">Protein serine/threonine phosphatase 2C</fullName>
    </submittedName>
</protein>
<comment type="caution">
    <text evidence="2">The sequence shown here is derived from an EMBL/GenBank/DDBJ whole genome shotgun (WGS) entry which is preliminary data.</text>
</comment>
<organism evidence="2 3">
    <name type="scientific">Phanerochaete sordida</name>
    <dbReference type="NCBI Taxonomy" id="48140"/>
    <lineage>
        <taxon>Eukaryota</taxon>
        <taxon>Fungi</taxon>
        <taxon>Dikarya</taxon>
        <taxon>Basidiomycota</taxon>
        <taxon>Agaricomycotina</taxon>
        <taxon>Agaricomycetes</taxon>
        <taxon>Polyporales</taxon>
        <taxon>Phanerochaetaceae</taxon>
        <taxon>Phanerochaete</taxon>
    </lineage>
</organism>
<keyword evidence="3" id="KW-1185">Reference proteome</keyword>
<dbReference type="CDD" id="cd00143">
    <property type="entry name" value="PP2Cc"/>
    <property type="match status" value="1"/>
</dbReference>
<dbReference type="Gene3D" id="3.60.40.10">
    <property type="entry name" value="PPM-type phosphatase domain"/>
    <property type="match status" value="1"/>
</dbReference>
<feature type="domain" description="PPM-type phosphatase" evidence="1">
    <location>
        <begin position="72"/>
        <end position="433"/>
    </location>
</feature>
<dbReference type="PANTHER" id="PTHR13832:SF792">
    <property type="entry name" value="GM14286P"/>
    <property type="match status" value="1"/>
</dbReference>
<evidence type="ECO:0000259" key="1">
    <source>
        <dbReference type="PROSITE" id="PS51746"/>
    </source>
</evidence>
<accession>A0A9P3GJX5</accession>
<dbReference type="PANTHER" id="PTHR13832">
    <property type="entry name" value="PROTEIN PHOSPHATASE 2C"/>
    <property type="match status" value="1"/>
</dbReference>
<dbReference type="OrthoDB" id="420076at2759"/>
<dbReference type="SUPFAM" id="SSF81606">
    <property type="entry name" value="PP2C-like"/>
    <property type="match status" value="1"/>
</dbReference>
<dbReference type="Pfam" id="PF00481">
    <property type="entry name" value="PP2C"/>
    <property type="match status" value="1"/>
</dbReference>
<sequence length="434" mass="48918">MARQVVQLLPATPADRRRALEEVKDFAFTDMGYGDEGRWTYRLLPEPALSDELRRLAHPRSTANTDSVTFQPCRSYEQRSQDRHVVERWTIHGSSWVFTAVFDGHVNHNTVDLATEKVPPLVRTSLEALLAQTTSPSPARISDLLSQAIAEVDSAIMSDFLSIFARANVDVSNVRPEFAKPLINDLARGGQHHEKVSRVLGGSTALLTLYNERHGDLWVANLGDCCAVLGTWDRSRWSATLINSIHNGSNVDELNRVKSEHPLHEQCIQEDRILGWLAPTRAIGDFWLKLPRIYTENIFIHFDGMKRDPLHKYVSRIQTPPYVSTKADVYHRRIRGRHGGAAGPRDVFLITCTDGMLDLAHGEPLQLSQQLLDRWVGVVGATLQQRHAHPPNLALALLRDSIGGQDTELVSRNLTVEMDERWMDDTTILVQRFA</sequence>
<dbReference type="InterPro" id="IPR015655">
    <property type="entry name" value="PP2C"/>
</dbReference>
<dbReference type="GO" id="GO:0004722">
    <property type="term" value="F:protein serine/threonine phosphatase activity"/>
    <property type="evidence" value="ECO:0007669"/>
    <property type="project" value="InterPro"/>
</dbReference>
<gene>
    <name evidence="2" type="ORF">PsYK624_110700</name>
</gene>
<dbReference type="PROSITE" id="PS51746">
    <property type="entry name" value="PPM_2"/>
    <property type="match status" value="1"/>
</dbReference>
<evidence type="ECO:0000313" key="2">
    <source>
        <dbReference type="EMBL" id="GJE94894.1"/>
    </source>
</evidence>
<dbReference type="Proteomes" id="UP000703269">
    <property type="component" value="Unassembled WGS sequence"/>
</dbReference>
<dbReference type="SMART" id="SM00332">
    <property type="entry name" value="PP2Cc"/>
    <property type="match status" value="1"/>
</dbReference>
<evidence type="ECO:0000313" key="3">
    <source>
        <dbReference type="Proteomes" id="UP000703269"/>
    </source>
</evidence>